<dbReference type="InterPro" id="IPR036680">
    <property type="entry name" value="SPOR-like_sf"/>
</dbReference>
<gene>
    <name evidence="4" type="ORF">DQX05_27975</name>
</gene>
<comment type="caution">
    <text evidence="4">The sequence shown here is derived from an EMBL/GenBank/DDBJ whole genome shotgun (WGS) entry which is preliminary data.</text>
</comment>
<feature type="transmembrane region" description="Helical" evidence="2">
    <location>
        <begin position="150"/>
        <end position="172"/>
    </location>
</feature>
<keyword evidence="2" id="KW-1133">Transmembrane helix</keyword>
<feature type="compositionally biased region" description="Acidic residues" evidence="1">
    <location>
        <begin position="53"/>
        <end position="70"/>
    </location>
</feature>
<organism evidence="4 5">
    <name type="scientific">Paenibacillus thiaminolyticus</name>
    <name type="common">Bacillus thiaminolyticus</name>
    <dbReference type="NCBI Taxonomy" id="49283"/>
    <lineage>
        <taxon>Bacteria</taxon>
        <taxon>Bacillati</taxon>
        <taxon>Bacillota</taxon>
        <taxon>Bacilli</taxon>
        <taxon>Bacillales</taxon>
        <taxon>Paenibacillaceae</taxon>
        <taxon>Paenibacillus</taxon>
    </lineage>
</organism>
<dbReference type="AlphaFoldDB" id="A0A3A3G940"/>
<name>A0A3A3G940_PANTH</name>
<keyword evidence="2" id="KW-0812">Transmembrane</keyword>
<feature type="region of interest" description="Disordered" evidence="1">
    <location>
        <begin position="182"/>
        <end position="226"/>
    </location>
</feature>
<dbReference type="EMBL" id="QYZD01000050">
    <property type="protein sequence ID" value="RJG17628.1"/>
    <property type="molecule type" value="Genomic_DNA"/>
</dbReference>
<dbReference type="Proteomes" id="UP000266177">
    <property type="component" value="Unassembled WGS sequence"/>
</dbReference>
<dbReference type="SUPFAM" id="SSF110997">
    <property type="entry name" value="Sporulation related repeat"/>
    <property type="match status" value="1"/>
</dbReference>
<dbReference type="RefSeq" id="WP_119796556.1">
    <property type="nucleotide sequence ID" value="NZ_QYZD01000050.1"/>
</dbReference>
<evidence type="ECO:0000259" key="3">
    <source>
        <dbReference type="Pfam" id="PF05036"/>
    </source>
</evidence>
<evidence type="ECO:0000313" key="4">
    <source>
        <dbReference type="EMBL" id="RJG17628.1"/>
    </source>
</evidence>
<evidence type="ECO:0000313" key="5">
    <source>
        <dbReference type="Proteomes" id="UP000266177"/>
    </source>
</evidence>
<reference evidence="4 5" key="1">
    <citation type="submission" date="2018-09" db="EMBL/GenBank/DDBJ databases">
        <title>Paenibacillus SK2017-BO5.</title>
        <authorList>
            <person name="Piskunova J.V."/>
            <person name="Dubiley S.A."/>
            <person name="Severinov K.V."/>
        </authorList>
    </citation>
    <scope>NUCLEOTIDE SEQUENCE [LARGE SCALE GENOMIC DNA]</scope>
    <source>
        <strain evidence="4 5">BO5</strain>
    </source>
</reference>
<evidence type="ECO:0000256" key="2">
    <source>
        <dbReference type="SAM" id="Phobius"/>
    </source>
</evidence>
<dbReference type="InterPro" id="IPR007730">
    <property type="entry name" value="SPOR-like_dom"/>
</dbReference>
<protein>
    <submittedName>
        <fullName evidence="4">SPOR domain-containing protein</fullName>
    </submittedName>
</protein>
<keyword evidence="2" id="KW-0472">Membrane</keyword>
<feature type="compositionally biased region" description="Low complexity" evidence="1">
    <location>
        <begin position="20"/>
        <end position="31"/>
    </location>
</feature>
<dbReference type="Pfam" id="PF05036">
    <property type="entry name" value="SPOR"/>
    <property type="match status" value="1"/>
</dbReference>
<sequence>MNRSQSKMTFRFGDSGPTAGREQNGQNGQNEQNERSGGEQADLEQTVNPIDTIAEEAETLPDDPVIEEAADAVGHPHPVQEDEPAIPAGGDEDEIRRIESFIRESDKQSAQRYPLPASIADPAGESMSEQGEWAWNGVHTRTRKPSLWKVVASVAGALATGAVFGFIALSLFKGEMKLPDPTAGLPNLPGQAETSDGGKKVQTASDKQPADSATIPATAQPAGKGDKSEAAWQAAGVYVTDVNIPEKTFYMLQYGVFDKPEGAKTAIGELRDKGMAAMEEQAGQHRVYAAIASAREDAMSLSQLLKNRQIDLYVREMSRPALTQLAFQGNAADVEQFMEDSDAVISWLTAQSVAHLEGTESAAFAAEDTEQLRKQHLQWTQHMSKVQKGQPKQSADAWTKLVQAMNTAISAVNEYNKQPSTSHLWSIQQAVMQYLSAERFWLDTMKA</sequence>
<proteinExistence type="predicted"/>
<feature type="region of interest" description="Disordered" evidence="1">
    <location>
        <begin position="1"/>
        <end position="92"/>
    </location>
</feature>
<dbReference type="OrthoDB" id="2680382at2"/>
<dbReference type="GO" id="GO:0042834">
    <property type="term" value="F:peptidoglycan binding"/>
    <property type="evidence" value="ECO:0007669"/>
    <property type="project" value="InterPro"/>
</dbReference>
<feature type="domain" description="SPOR" evidence="3">
    <location>
        <begin position="248"/>
        <end position="314"/>
    </location>
</feature>
<accession>A0A3A3G940</accession>
<evidence type="ECO:0000256" key="1">
    <source>
        <dbReference type="SAM" id="MobiDB-lite"/>
    </source>
</evidence>